<accession>A0A409Y8J6</accession>
<proteinExistence type="predicted"/>
<comment type="caution">
    <text evidence="2">The sequence shown here is derived from an EMBL/GenBank/DDBJ whole genome shotgun (WGS) entry which is preliminary data.</text>
</comment>
<dbReference type="Pfam" id="PF14273">
    <property type="entry name" value="DUF4360"/>
    <property type="match status" value="1"/>
</dbReference>
<evidence type="ECO:0008006" key="4">
    <source>
        <dbReference type="Google" id="ProtNLM"/>
    </source>
</evidence>
<evidence type="ECO:0000256" key="1">
    <source>
        <dbReference type="SAM" id="SignalP"/>
    </source>
</evidence>
<feature type="signal peptide" evidence="1">
    <location>
        <begin position="1"/>
        <end position="20"/>
    </location>
</feature>
<dbReference type="Proteomes" id="UP000284842">
    <property type="component" value="Unassembled WGS sequence"/>
</dbReference>
<feature type="chain" id="PRO_5019548368" description="Ubiquitin 3 binding protein But2 C-terminal domain-containing protein" evidence="1">
    <location>
        <begin position="21"/>
        <end position="220"/>
    </location>
</feature>
<sequence length="220" mass="23437">MFNFFATAAILLTYVSAILAAPQREPPSPSVPVPVPAPAGFNITSLGVNGSGCPPGSTYYLLSPDKTAVTVTFSSYYAQVGPGIPISENRKNCQLTFGVNVPPGFTFGVASVDYRGYYQLDNKVTAAQQSIYYFQGQFQQATARSNLVGPVAGADYTYRDTFDLVSTVLSPCGVASVLNVQSDLRANNAQNTKGSGYIATDSIDTALATTFNFQWQTCTK</sequence>
<reference evidence="2 3" key="1">
    <citation type="journal article" date="2018" name="Evol. Lett.">
        <title>Horizontal gene cluster transfer increased hallucinogenic mushroom diversity.</title>
        <authorList>
            <person name="Reynolds H.T."/>
            <person name="Vijayakumar V."/>
            <person name="Gluck-Thaler E."/>
            <person name="Korotkin H.B."/>
            <person name="Matheny P.B."/>
            <person name="Slot J.C."/>
        </authorList>
    </citation>
    <scope>NUCLEOTIDE SEQUENCE [LARGE SCALE GENOMIC DNA]</scope>
    <source>
        <strain evidence="2 3">2629</strain>
    </source>
</reference>
<protein>
    <recommendedName>
        <fullName evidence="4">Ubiquitin 3 binding protein But2 C-terminal domain-containing protein</fullName>
    </recommendedName>
</protein>
<dbReference type="PANTHER" id="PTHR38847">
    <property type="match status" value="1"/>
</dbReference>
<evidence type="ECO:0000313" key="3">
    <source>
        <dbReference type="Proteomes" id="UP000284842"/>
    </source>
</evidence>
<dbReference type="PANTHER" id="PTHR38847:SF1">
    <property type="entry name" value="PSEUDOURIDINE SYNTHASE RSUA_RLUA-LIKE DOMAIN-CONTAINING PROTEIN"/>
    <property type="match status" value="1"/>
</dbReference>
<keyword evidence="3" id="KW-1185">Reference proteome</keyword>
<dbReference type="STRING" id="181874.A0A409Y8J6"/>
<gene>
    <name evidence="2" type="ORF">CVT24_005379</name>
</gene>
<keyword evidence="1" id="KW-0732">Signal</keyword>
<dbReference type="EMBL" id="NHTK01001359">
    <property type="protein sequence ID" value="PPQ99396.1"/>
    <property type="molecule type" value="Genomic_DNA"/>
</dbReference>
<organism evidence="2 3">
    <name type="scientific">Panaeolus cyanescens</name>
    <dbReference type="NCBI Taxonomy" id="181874"/>
    <lineage>
        <taxon>Eukaryota</taxon>
        <taxon>Fungi</taxon>
        <taxon>Dikarya</taxon>
        <taxon>Basidiomycota</taxon>
        <taxon>Agaricomycotina</taxon>
        <taxon>Agaricomycetes</taxon>
        <taxon>Agaricomycetidae</taxon>
        <taxon>Agaricales</taxon>
        <taxon>Agaricineae</taxon>
        <taxon>Galeropsidaceae</taxon>
        <taxon>Panaeolus</taxon>
    </lineage>
</organism>
<dbReference type="InParanoid" id="A0A409Y8J6"/>
<dbReference type="OrthoDB" id="152248at2759"/>
<dbReference type="AlphaFoldDB" id="A0A409Y8J6"/>
<evidence type="ECO:0000313" key="2">
    <source>
        <dbReference type="EMBL" id="PPQ99396.1"/>
    </source>
</evidence>
<dbReference type="InterPro" id="IPR025649">
    <property type="entry name" value="DUF4360"/>
</dbReference>
<name>A0A409Y8J6_9AGAR</name>